<gene>
    <name evidence="1" type="primary">SKDI16G0130</name>
    <name evidence="1" type="ORF">SKDI_16G0130</name>
</gene>
<dbReference type="EMBL" id="OX365911">
    <property type="protein sequence ID" value="CAI4052640.1"/>
    <property type="molecule type" value="Genomic_DNA"/>
</dbReference>
<dbReference type="OrthoDB" id="4069241at2759"/>
<organism evidence="1 2">
    <name type="scientific">Saccharomyces kudriavzevii (strain ATCC MYA-4449 / AS 2.2408 / CBS 8840 / NBRC 1802 / NCYC 2889)</name>
    <name type="common">Yeast</name>
    <dbReference type="NCBI Taxonomy" id="226230"/>
    <lineage>
        <taxon>Eukaryota</taxon>
        <taxon>Fungi</taxon>
        <taxon>Dikarya</taxon>
        <taxon>Ascomycota</taxon>
        <taxon>Saccharomycotina</taxon>
        <taxon>Saccharomycetes</taxon>
        <taxon>Saccharomycetales</taxon>
        <taxon>Saccharomycetaceae</taxon>
        <taxon>Saccharomyces</taxon>
    </lineage>
</organism>
<keyword evidence="2" id="KW-1185">Reference proteome</keyword>
<accession>A0AA35JB03</accession>
<dbReference type="CDD" id="cd22876">
    <property type="entry name" value="Acm1_CIR"/>
    <property type="match status" value="1"/>
</dbReference>
<name>A0AA35JB03_SACK1</name>
<proteinExistence type="predicted"/>
<sequence>MISPSKKRTILSSKNVNQKSGAIKKGNELHSPSKGRSRIDTEYALRRSPVKAVQITKTPQFLVYEETPEERHEIIYRHSNELCSNRSASCDENNPSQVKENLSPTKSISNSLALLREGQRTALKDLSVDEFKGYIQNPLTNETIPLTLPLGSKKISLPSFVTPPRNSKISVFFSTKTQAHNPETIKSRSTDDVDPNKVVRKLSFHICEDK</sequence>
<dbReference type="Gene3D" id="6.10.250.2450">
    <property type="match status" value="1"/>
</dbReference>
<reference evidence="1" key="1">
    <citation type="submission" date="2022-10" db="EMBL/GenBank/DDBJ databases">
        <authorList>
            <person name="Byrne P K."/>
        </authorList>
    </citation>
    <scope>NUCLEOTIDE SEQUENCE</scope>
    <source>
        <strain evidence="1">IFO1802</strain>
    </source>
</reference>
<evidence type="ECO:0000313" key="1">
    <source>
        <dbReference type="EMBL" id="CAI4052640.1"/>
    </source>
</evidence>
<protein>
    <submittedName>
        <fullName evidence="1">Uncharacterized protein</fullName>
    </submittedName>
</protein>
<evidence type="ECO:0000313" key="2">
    <source>
        <dbReference type="Proteomes" id="UP001162087"/>
    </source>
</evidence>
<dbReference type="Proteomes" id="UP001162087">
    <property type="component" value="Chromosome 16"/>
</dbReference>